<proteinExistence type="predicted"/>
<accession>A0ACB9S1Z2</accession>
<evidence type="ECO:0000313" key="1">
    <source>
        <dbReference type="EMBL" id="KAI4385272.1"/>
    </source>
</evidence>
<organism evidence="1 2">
    <name type="scientific">Melastoma candidum</name>
    <dbReference type="NCBI Taxonomy" id="119954"/>
    <lineage>
        <taxon>Eukaryota</taxon>
        <taxon>Viridiplantae</taxon>
        <taxon>Streptophyta</taxon>
        <taxon>Embryophyta</taxon>
        <taxon>Tracheophyta</taxon>
        <taxon>Spermatophyta</taxon>
        <taxon>Magnoliopsida</taxon>
        <taxon>eudicotyledons</taxon>
        <taxon>Gunneridae</taxon>
        <taxon>Pentapetalae</taxon>
        <taxon>rosids</taxon>
        <taxon>malvids</taxon>
        <taxon>Myrtales</taxon>
        <taxon>Melastomataceae</taxon>
        <taxon>Melastomatoideae</taxon>
        <taxon>Melastomateae</taxon>
        <taxon>Melastoma</taxon>
    </lineage>
</organism>
<name>A0ACB9S1Z2_9MYRT</name>
<gene>
    <name evidence="1" type="ORF">MLD38_003319</name>
</gene>
<reference evidence="2" key="1">
    <citation type="journal article" date="2023" name="Front. Plant Sci.">
        <title>Chromosomal-level genome assembly of Melastoma candidum provides insights into trichome evolution.</title>
        <authorList>
            <person name="Zhong Y."/>
            <person name="Wu W."/>
            <person name="Sun C."/>
            <person name="Zou P."/>
            <person name="Liu Y."/>
            <person name="Dai S."/>
            <person name="Zhou R."/>
        </authorList>
    </citation>
    <scope>NUCLEOTIDE SEQUENCE [LARGE SCALE GENOMIC DNA]</scope>
</reference>
<keyword evidence="2" id="KW-1185">Reference proteome</keyword>
<comment type="caution">
    <text evidence="1">The sequence shown here is derived from an EMBL/GenBank/DDBJ whole genome shotgun (WGS) entry which is preliminary data.</text>
</comment>
<evidence type="ECO:0000313" key="2">
    <source>
        <dbReference type="Proteomes" id="UP001057402"/>
    </source>
</evidence>
<protein>
    <submittedName>
        <fullName evidence="1">Uncharacterized protein</fullName>
    </submittedName>
</protein>
<dbReference type="EMBL" id="CM042881">
    <property type="protein sequence ID" value="KAI4385272.1"/>
    <property type="molecule type" value="Genomic_DNA"/>
</dbReference>
<sequence>MSHRKVNSQGSIPFSWESRPGIMKFLPNDRPVEETPPSVNDDTAPESPVCDPRIPLPQPPMRSTSYRAMFRPGQDDPFLAAYRECTRSGQNTVGSSPEGRYRENRGNGIRRKKGLLGRKGLSMFSCKSSCDVREDNFISMSDVKFS</sequence>
<dbReference type="Proteomes" id="UP001057402">
    <property type="component" value="Chromosome 2"/>
</dbReference>